<dbReference type="Proteomes" id="UP001379600">
    <property type="component" value="Unassembled WGS sequence"/>
</dbReference>
<dbReference type="AlphaFoldDB" id="A0AB35XV98"/>
<keyword evidence="2" id="KW-1185">Reference proteome</keyword>
<organism evidence="1 2">
    <name type="scientific">Faecalibacterium taiwanense</name>
    <dbReference type="NCBI Taxonomy" id="3030638"/>
    <lineage>
        <taxon>Bacteria</taxon>
        <taxon>Bacillati</taxon>
        <taxon>Bacillota</taxon>
        <taxon>Clostridia</taxon>
        <taxon>Eubacteriales</taxon>
        <taxon>Oscillospiraceae</taxon>
        <taxon>Faecalibacterium</taxon>
    </lineage>
</organism>
<sequence length="283" mass="30334">MGGSHGMGGGGAAAVAPAVQVAPQAAPVVQAVAPPAPPKPKPKQTREQQLLAQVKGNPAALMQMSDQDAADTVAAVEKQAIATDGSQRDCFVQRYMAEIGWATNKPELLTDAAYEKARKKAGEESMYHADKNFGGKTGKHYNQQLQTGSTAYYSEGYSGAGTYWAHNSAADSACYGRYQVKAFLNRKAKLVTTYTLANDARQLKRQKPKLYAALIGAKRGYGRNEESLYPILAAARGCNVIVRDTFSPQVSRSAGQYIVTLDRGALTMSKKTVAGATTYMNNW</sequence>
<comment type="caution">
    <text evidence="1">The sequence shown here is derived from an EMBL/GenBank/DDBJ whole genome shotgun (WGS) entry which is preliminary data.</text>
</comment>
<name>A0AB35XV98_9FIRM</name>
<dbReference type="RefSeq" id="WP_337678981.1">
    <property type="nucleotide sequence ID" value="NZ_JBBFKB010000102.1"/>
</dbReference>
<evidence type="ECO:0000313" key="1">
    <source>
        <dbReference type="EMBL" id="MEJ3690630.1"/>
    </source>
</evidence>
<dbReference type="EMBL" id="JBBFKC010000004">
    <property type="protein sequence ID" value="MEJ3690630.1"/>
    <property type="molecule type" value="Genomic_DNA"/>
</dbReference>
<protein>
    <recommendedName>
        <fullName evidence="3">SCP domain-containing protein</fullName>
    </recommendedName>
</protein>
<gene>
    <name evidence="1" type="ORF">WF787_05225</name>
</gene>
<evidence type="ECO:0000313" key="2">
    <source>
        <dbReference type="Proteomes" id="UP001379600"/>
    </source>
</evidence>
<reference evidence="1 2" key="1">
    <citation type="submission" date="2024-03" db="EMBL/GenBank/DDBJ databases">
        <authorList>
            <person name="Plomp N."/>
            <person name="Harmsen H.J."/>
        </authorList>
    </citation>
    <scope>NUCLEOTIDE SEQUENCE [LARGE SCALE GENOMIC DNA]</scope>
    <source>
        <strain evidence="1 2">HTF-76H</strain>
    </source>
</reference>
<evidence type="ECO:0008006" key="3">
    <source>
        <dbReference type="Google" id="ProtNLM"/>
    </source>
</evidence>
<proteinExistence type="predicted"/>
<accession>A0AB35XV98</accession>